<feature type="domain" description="BD-FAE-like" evidence="2">
    <location>
        <begin position="30"/>
        <end position="147"/>
    </location>
</feature>
<organism evidence="3 4">
    <name type="scientific">Hwangdonia lutea</name>
    <dbReference type="NCBI Taxonomy" id="3075823"/>
    <lineage>
        <taxon>Bacteria</taxon>
        <taxon>Pseudomonadati</taxon>
        <taxon>Bacteroidota</taxon>
        <taxon>Flavobacteriia</taxon>
        <taxon>Flavobacteriales</taxon>
        <taxon>Flavobacteriaceae</taxon>
        <taxon>Hwangdonia</taxon>
    </lineage>
</organism>
<evidence type="ECO:0000313" key="4">
    <source>
        <dbReference type="Proteomes" id="UP001302486"/>
    </source>
</evidence>
<dbReference type="Pfam" id="PF20434">
    <property type="entry name" value="BD-FAE"/>
    <property type="match status" value="1"/>
</dbReference>
<dbReference type="RefSeq" id="WP_316984845.1">
    <property type="nucleotide sequence ID" value="NZ_CP136521.1"/>
</dbReference>
<dbReference type="SUPFAM" id="SSF53474">
    <property type="entry name" value="alpha/beta-Hydrolases"/>
    <property type="match status" value="1"/>
</dbReference>
<keyword evidence="4" id="KW-1185">Reference proteome</keyword>
<dbReference type="InterPro" id="IPR029058">
    <property type="entry name" value="AB_hydrolase_fold"/>
</dbReference>
<sequence length="293" mass="32479">MLLFSIISFLWSQNKITYTYAIKGTDTLKLDVHSPENVKPNDSLPVLLWMHGGGFSGGTRDNKHHEQKLAEYVTTKGYIGISISYRLLRKGTETGFGCDCPKTDKLETFKQAAIDYLDAAKFILDNKKKLQVDSSKIIAGGSSAGAEGILNAVYMKSFFVDELEDYKDVNFAGVFSLAGAMVNAEYISKHNALPTVLFHGTDDNLVPFGSAPHHYCTPEKPGYLLLDGSEAIAQKLDDLGVSYYFHKVIGGRHELSSIPFDELDAVFEFFGKTVLQDEIIQTKKIITKKSNQN</sequence>
<dbReference type="AlphaFoldDB" id="A0AA97EP26"/>
<dbReference type="Gene3D" id="3.40.50.1820">
    <property type="entry name" value="alpha/beta hydrolase"/>
    <property type="match status" value="1"/>
</dbReference>
<accession>A0AA97EP26</accession>
<protein>
    <submittedName>
        <fullName evidence="3">Alpha/beta hydrolase</fullName>
    </submittedName>
</protein>
<dbReference type="InterPro" id="IPR049492">
    <property type="entry name" value="BD-FAE-like_dom"/>
</dbReference>
<dbReference type="EMBL" id="CP136521">
    <property type="protein sequence ID" value="WOD45189.1"/>
    <property type="molecule type" value="Genomic_DNA"/>
</dbReference>
<evidence type="ECO:0000313" key="3">
    <source>
        <dbReference type="EMBL" id="WOD45189.1"/>
    </source>
</evidence>
<dbReference type="KEGG" id="hws:RNZ46_07935"/>
<dbReference type="PANTHER" id="PTHR48081:SF6">
    <property type="entry name" value="PEPTIDASE S9 PROLYL OLIGOPEPTIDASE CATALYTIC DOMAIN-CONTAINING PROTEIN"/>
    <property type="match status" value="1"/>
</dbReference>
<dbReference type="Proteomes" id="UP001302486">
    <property type="component" value="Chromosome"/>
</dbReference>
<dbReference type="PANTHER" id="PTHR48081">
    <property type="entry name" value="AB HYDROLASE SUPERFAMILY PROTEIN C4A8.06C"/>
    <property type="match status" value="1"/>
</dbReference>
<gene>
    <name evidence="3" type="ORF">RNZ46_07935</name>
</gene>
<proteinExistence type="predicted"/>
<dbReference type="GO" id="GO:0016787">
    <property type="term" value="F:hydrolase activity"/>
    <property type="evidence" value="ECO:0007669"/>
    <property type="project" value="UniProtKB-KW"/>
</dbReference>
<evidence type="ECO:0000256" key="1">
    <source>
        <dbReference type="ARBA" id="ARBA00022801"/>
    </source>
</evidence>
<dbReference type="InterPro" id="IPR050300">
    <property type="entry name" value="GDXG_lipolytic_enzyme"/>
</dbReference>
<name>A0AA97EP26_9FLAO</name>
<keyword evidence="1 3" id="KW-0378">Hydrolase</keyword>
<reference evidence="4" key="1">
    <citation type="submission" date="2024-06" db="EMBL/GenBank/DDBJ databases">
        <title>Hwangdonia haimaensis gen. nov., sp. nov., a member of the family Flavobacteriaceae isolated from the haima cold seep.</title>
        <authorList>
            <person name="Li J."/>
        </authorList>
    </citation>
    <scope>NUCLEOTIDE SEQUENCE [LARGE SCALE GENOMIC DNA]</scope>
    <source>
        <strain evidence="4">SCSIO 19198</strain>
    </source>
</reference>
<evidence type="ECO:0000259" key="2">
    <source>
        <dbReference type="Pfam" id="PF20434"/>
    </source>
</evidence>